<dbReference type="EMBL" id="FODB01000008">
    <property type="protein sequence ID" value="SEN35079.1"/>
    <property type="molecule type" value="Genomic_DNA"/>
</dbReference>
<evidence type="ECO:0000313" key="1">
    <source>
        <dbReference type="EMBL" id="SEN35079.1"/>
    </source>
</evidence>
<evidence type="ECO:0000313" key="2">
    <source>
        <dbReference type="EMBL" id="SIN79173.1"/>
    </source>
</evidence>
<gene>
    <name evidence="1" type="ORF">SAMN04490369_100857</name>
    <name evidence="2" type="ORF">SAMN05878438_3563</name>
</gene>
<dbReference type="Proteomes" id="UP000185024">
    <property type="component" value="Unassembled WGS sequence"/>
</dbReference>
<evidence type="ECO:0000313" key="3">
    <source>
        <dbReference type="Proteomes" id="UP000185024"/>
    </source>
</evidence>
<accession>A0A1H8FTV7</accession>
<dbReference type="OrthoDB" id="6171184at2"/>
<dbReference type="RefSeq" id="WP_044629454.1">
    <property type="nucleotide sequence ID" value="NZ_AP022869.1"/>
</dbReference>
<reference evidence="2 3" key="2">
    <citation type="submission" date="2016-11" db="EMBL/GenBank/DDBJ databases">
        <authorList>
            <person name="Jaros S."/>
            <person name="Januszkiewicz K."/>
            <person name="Wedrychowicz H."/>
        </authorList>
    </citation>
    <scope>NUCLEOTIDE SEQUENCE [LARGE SCALE GENOMIC DNA]</scope>
    <source>
        <strain evidence="2 3">ACAM 239</strain>
    </source>
</reference>
<dbReference type="AlphaFoldDB" id="A0A0D7UXB8"/>
<dbReference type="STRING" id="77097.SAMN04490369_100857"/>
<dbReference type="Proteomes" id="UP000199493">
    <property type="component" value="Unassembled WGS sequence"/>
</dbReference>
<protein>
    <submittedName>
        <fullName evidence="2">Uncharacterized protein</fullName>
    </submittedName>
</protein>
<dbReference type="PATRIC" id="fig|29570.3.peg.2041"/>
<name>A0A0D7UXB8_9GAMM</name>
<evidence type="ECO:0000313" key="4">
    <source>
        <dbReference type="Proteomes" id="UP000199493"/>
    </source>
</evidence>
<sequence length="127" mass="14737">MPQYNAKMTLNELVYSVIPNLNTAERLVCNTLDSLIESAENPLDVFKRTEQRQAFNLELHRIRMNIKHLLDRYRADVDEIMRKNGGVDGPVIEPDALEADAIQSAIDIYQHVRAFQRGEQRHPIPRR</sequence>
<reference evidence="1 4" key="1">
    <citation type="submission" date="2016-10" db="EMBL/GenBank/DDBJ databases">
        <authorList>
            <person name="de Groot N.N."/>
        </authorList>
    </citation>
    <scope>NUCLEOTIDE SEQUENCE [LARGE SCALE GENOMIC DNA]</scope>
    <source>
        <strain evidence="1 4">558</strain>
    </source>
</reference>
<organism evidence="2 3">
    <name type="scientific">Vreelandella aquamarina</name>
    <dbReference type="NCBI Taxonomy" id="77097"/>
    <lineage>
        <taxon>Bacteria</taxon>
        <taxon>Pseudomonadati</taxon>
        <taxon>Pseudomonadota</taxon>
        <taxon>Gammaproteobacteria</taxon>
        <taxon>Oceanospirillales</taxon>
        <taxon>Halomonadaceae</taxon>
        <taxon>Vreelandella</taxon>
    </lineage>
</organism>
<accession>A0A0D7UXB8</accession>
<dbReference type="EMBL" id="FSQX01000001">
    <property type="protein sequence ID" value="SIN79173.1"/>
    <property type="molecule type" value="Genomic_DNA"/>
</dbReference>
<proteinExistence type="predicted"/>
<dbReference type="GeneID" id="97277904"/>